<keyword evidence="3" id="KW-1185">Reference proteome</keyword>
<feature type="compositionally biased region" description="Pro residues" evidence="1">
    <location>
        <begin position="116"/>
        <end position="133"/>
    </location>
</feature>
<protein>
    <submittedName>
        <fullName evidence="2">Uncharacterized protein</fullName>
    </submittedName>
</protein>
<evidence type="ECO:0000313" key="2">
    <source>
        <dbReference type="EMBL" id="TQJ03132.1"/>
    </source>
</evidence>
<feature type="region of interest" description="Disordered" evidence="1">
    <location>
        <begin position="58"/>
        <end position="161"/>
    </location>
</feature>
<organism evidence="2 3">
    <name type="scientific">Amycolatopsis cihanbeyliensis</name>
    <dbReference type="NCBI Taxonomy" id="1128664"/>
    <lineage>
        <taxon>Bacteria</taxon>
        <taxon>Bacillati</taxon>
        <taxon>Actinomycetota</taxon>
        <taxon>Actinomycetes</taxon>
        <taxon>Pseudonocardiales</taxon>
        <taxon>Pseudonocardiaceae</taxon>
        <taxon>Amycolatopsis</taxon>
    </lineage>
</organism>
<proteinExistence type="predicted"/>
<evidence type="ECO:0000256" key="1">
    <source>
        <dbReference type="SAM" id="MobiDB-lite"/>
    </source>
</evidence>
<sequence>MDGVGRVERMRAALGELVREQADRSALRERQGEEIKAKSHEYMTKQVQAAERYVEHRRELGKRKEEAGGWATEKTLADKNNVMGFGPEEEPEEPAASGYARFEAPAAAPTGMWQEPKPPVEPAPPAPASPEPSRPTHRAGRHARDQGDFDDEDFSNNQWMK</sequence>
<dbReference type="AlphaFoldDB" id="A0A542DJ57"/>
<accession>A0A542DJ57</accession>
<comment type="caution">
    <text evidence="2">The sequence shown here is derived from an EMBL/GenBank/DDBJ whole genome shotgun (WGS) entry which is preliminary data.</text>
</comment>
<feature type="compositionally biased region" description="Basic and acidic residues" evidence="1">
    <location>
        <begin position="58"/>
        <end position="67"/>
    </location>
</feature>
<reference evidence="2 3" key="1">
    <citation type="submission" date="2019-06" db="EMBL/GenBank/DDBJ databases">
        <title>Sequencing the genomes of 1000 actinobacteria strains.</title>
        <authorList>
            <person name="Klenk H.-P."/>
        </authorList>
    </citation>
    <scope>NUCLEOTIDE SEQUENCE [LARGE SCALE GENOMIC DNA]</scope>
    <source>
        <strain evidence="2 3">DSM 45679</strain>
    </source>
</reference>
<gene>
    <name evidence="2" type="ORF">FB471_2882</name>
</gene>
<evidence type="ECO:0000313" key="3">
    <source>
        <dbReference type="Proteomes" id="UP000320876"/>
    </source>
</evidence>
<dbReference type="EMBL" id="VFML01000001">
    <property type="protein sequence ID" value="TQJ03132.1"/>
    <property type="molecule type" value="Genomic_DNA"/>
</dbReference>
<dbReference type="RefSeq" id="WP_211358033.1">
    <property type="nucleotide sequence ID" value="NZ_VFML01000001.1"/>
</dbReference>
<dbReference type="Proteomes" id="UP000320876">
    <property type="component" value="Unassembled WGS sequence"/>
</dbReference>
<name>A0A542DJ57_AMYCI</name>